<dbReference type="EMBL" id="FNBS01000140">
    <property type="protein sequence ID" value="SDG77416.1"/>
    <property type="molecule type" value="Genomic_DNA"/>
</dbReference>
<dbReference type="InterPro" id="IPR036105">
    <property type="entry name" value="DiNase_FeMo-co_biosyn_sf"/>
</dbReference>
<proteinExistence type="predicted"/>
<reference evidence="1 2" key="1">
    <citation type="submission" date="2016-10" db="EMBL/GenBank/DDBJ databases">
        <authorList>
            <person name="de Groot N.N."/>
        </authorList>
    </citation>
    <scope>NUCLEOTIDE SEQUENCE [LARGE SCALE GENOMIC DNA]</scope>
    <source>
        <strain evidence="1 2">DSM 569</strain>
    </source>
</reference>
<dbReference type="Gene3D" id="3.30.420.130">
    <property type="entry name" value="Dinitrogenase iron-molybdenum cofactor biosynthesis domain"/>
    <property type="match status" value="1"/>
</dbReference>
<sequence length="124" mass="14059">MRIAATITEEGYIEKLSDGPYIIIFDTQKENTEKYDNPGYFLKEGRRSAIVDFLLDQKTDVVITVPEAFCSLSYGKAKQKGLKFIRLEKSLPYEEVIQNLSKYVENLTDTIPEDELANRVGGGD</sequence>
<accession>A0A1G7WZT1</accession>
<gene>
    <name evidence="1" type="ORF">SAMN04244560_02896</name>
</gene>
<evidence type="ECO:0000313" key="2">
    <source>
        <dbReference type="Proteomes" id="UP000183404"/>
    </source>
</evidence>
<protein>
    <submittedName>
        <fullName evidence="1">Predicted Fe-Mo cluster-binding protein, NifX family</fullName>
    </submittedName>
</protein>
<dbReference type="RefSeq" id="WP_074592996.1">
    <property type="nucleotide sequence ID" value="NZ_FNBS01000140.1"/>
</dbReference>
<dbReference type="Proteomes" id="UP000183404">
    <property type="component" value="Unassembled WGS sequence"/>
</dbReference>
<organism evidence="1 2">
    <name type="scientific">Thermoanaerobacter thermohydrosulfuricus</name>
    <name type="common">Clostridium thermohydrosulfuricum</name>
    <dbReference type="NCBI Taxonomy" id="1516"/>
    <lineage>
        <taxon>Bacteria</taxon>
        <taxon>Bacillati</taxon>
        <taxon>Bacillota</taxon>
        <taxon>Clostridia</taxon>
        <taxon>Thermoanaerobacterales</taxon>
        <taxon>Thermoanaerobacteraceae</taxon>
        <taxon>Thermoanaerobacter</taxon>
    </lineage>
</organism>
<name>A0A1G7WZT1_THETY</name>
<dbReference type="SUPFAM" id="SSF53146">
    <property type="entry name" value="Nitrogenase accessory factor-like"/>
    <property type="match status" value="1"/>
</dbReference>
<evidence type="ECO:0000313" key="1">
    <source>
        <dbReference type="EMBL" id="SDG77416.1"/>
    </source>
</evidence>
<dbReference type="AlphaFoldDB" id="A0A1G7WZT1"/>